<dbReference type="EMBL" id="JBJYXY010000001">
    <property type="protein sequence ID" value="MFN2975959.1"/>
    <property type="molecule type" value="Genomic_DNA"/>
</dbReference>
<dbReference type="Pfam" id="PF07730">
    <property type="entry name" value="HisKA_3"/>
    <property type="match status" value="1"/>
</dbReference>
<feature type="signal peptide" evidence="5">
    <location>
        <begin position="1"/>
        <end position="23"/>
    </location>
</feature>
<dbReference type="Gene3D" id="2.60.40.10">
    <property type="entry name" value="Immunoglobulins"/>
    <property type="match status" value="1"/>
</dbReference>
<keyword evidence="8" id="KW-1185">Reference proteome</keyword>
<dbReference type="InterPro" id="IPR003594">
    <property type="entry name" value="HATPase_dom"/>
</dbReference>
<dbReference type="PANTHER" id="PTHR24421:SF62">
    <property type="entry name" value="SENSORY TRANSDUCTION HISTIDINE KINASE"/>
    <property type="match status" value="1"/>
</dbReference>
<dbReference type="CDD" id="cd16917">
    <property type="entry name" value="HATPase_UhpB-NarQ-NarX-like"/>
    <property type="match status" value="1"/>
</dbReference>
<organism evidence="7 8">
    <name type="scientific">Terriglobus aquaticus</name>
    <dbReference type="NCBI Taxonomy" id="940139"/>
    <lineage>
        <taxon>Bacteria</taxon>
        <taxon>Pseudomonadati</taxon>
        <taxon>Acidobacteriota</taxon>
        <taxon>Terriglobia</taxon>
        <taxon>Terriglobales</taxon>
        <taxon>Acidobacteriaceae</taxon>
        <taxon>Terriglobus</taxon>
    </lineage>
</organism>
<evidence type="ECO:0000256" key="1">
    <source>
        <dbReference type="ARBA" id="ARBA00022679"/>
    </source>
</evidence>
<evidence type="ECO:0000256" key="2">
    <source>
        <dbReference type="ARBA" id="ARBA00022777"/>
    </source>
</evidence>
<dbReference type="Gene3D" id="1.20.5.1930">
    <property type="match status" value="1"/>
</dbReference>
<feature type="transmembrane region" description="Helical" evidence="4">
    <location>
        <begin position="141"/>
        <end position="159"/>
    </location>
</feature>
<proteinExistence type="predicted"/>
<keyword evidence="5" id="KW-0732">Signal</keyword>
<dbReference type="InterPro" id="IPR036890">
    <property type="entry name" value="HATPase_C_sf"/>
</dbReference>
<keyword evidence="1" id="KW-0808">Transferase</keyword>
<comment type="caution">
    <text evidence="7">The sequence shown here is derived from an EMBL/GenBank/DDBJ whole genome shotgun (WGS) entry which is preliminary data.</text>
</comment>
<keyword evidence="7" id="KW-0067">ATP-binding</keyword>
<evidence type="ECO:0000256" key="5">
    <source>
        <dbReference type="SAM" id="SignalP"/>
    </source>
</evidence>
<dbReference type="Proteomes" id="UP001634747">
    <property type="component" value="Unassembled WGS sequence"/>
</dbReference>
<dbReference type="InterPro" id="IPR011123">
    <property type="entry name" value="Y_Y_Y"/>
</dbReference>
<feature type="domain" description="Histidine kinase/HSP90-like ATPase" evidence="6">
    <location>
        <begin position="284"/>
        <end position="379"/>
    </location>
</feature>
<keyword evidence="7" id="KW-0547">Nucleotide-binding</keyword>
<evidence type="ECO:0000313" key="8">
    <source>
        <dbReference type="Proteomes" id="UP001634747"/>
    </source>
</evidence>
<dbReference type="SUPFAM" id="SSF55874">
    <property type="entry name" value="ATPase domain of HSP90 chaperone/DNA topoisomerase II/histidine kinase"/>
    <property type="match status" value="1"/>
</dbReference>
<sequence length="396" mass="43660">MTRFVRTLLLLLLSLEALPCLHAQGNAPGAASIDGWSFGSELAPTESGKDTLTLQPGHPELIVFFHAGGGQQALLRPQIFRYRLTGLSDDWTETRSSSAHFWMLSPGDYQFQVQAALPGGGWPSQMATLHVVQKPFFYQTWYAAVMVCAFLIAVCVQLLRQRDQLLKGQMAMVLDERNRIASECHDTLMAGFAAVSWQLEATSQQMSNDAPEQREALQSLELARSMMGHCQAEARRIIWDLRNSDRITNLLSESLADAMDAHRMRDDLQASLTVVGEEVNLSPSAVHHLTCIGQEAMTNALRHAGGSSIQVELEYSADSLSLSVRDDGCGFVVQDRQVRAGHFGISVMEERTRKLGGQLRLTSAVNKGTEVVVTVKFRGIQQPSVQQPAVVRWIGV</sequence>
<evidence type="ECO:0000313" key="7">
    <source>
        <dbReference type="EMBL" id="MFN2975959.1"/>
    </source>
</evidence>
<evidence type="ECO:0000256" key="4">
    <source>
        <dbReference type="SAM" id="Phobius"/>
    </source>
</evidence>
<name>A0ABW9KJP2_9BACT</name>
<dbReference type="InterPro" id="IPR011712">
    <property type="entry name" value="Sig_transdc_His_kin_sub3_dim/P"/>
</dbReference>
<dbReference type="InterPro" id="IPR013783">
    <property type="entry name" value="Ig-like_fold"/>
</dbReference>
<feature type="chain" id="PRO_5046481828" evidence="5">
    <location>
        <begin position="24"/>
        <end position="396"/>
    </location>
</feature>
<keyword evidence="4" id="KW-0472">Membrane</keyword>
<dbReference type="InterPro" id="IPR050482">
    <property type="entry name" value="Sensor_HK_TwoCompSys"/>
</dbReference>
<protein>
    <submittedName>
        <fullName evidence="7">ATP-binding protein</fullName>
    </submittedName>
</protein>
<dbReference type="RefSeq" id="WP_263412535.1">
    <property type="nucleotide sequence ID" value="NZ_BAABBH010000001.1"/>
</dbReference>
<evidence type="ECO:0000256" key="3">
    <source>
        <dbReference type="ARBA" id="ARBA00023012"/>
    </source>
</evidence>
<gene>
    <name evidence="7" type="ORF">ACK2TP_09310</name>
</gene>
<keyword evidence="2" id="KW-0418">Kinase</keyword>
<reference evidence="7 8" key="1">
    <citation type="submission" date="2024-12" db="EMBL/GenBank/DDBJ databases">
        <authorList>
            <person name="Lee Y."/>
        </authorList>
    </citation>
    <scope>NUCLEOTIDE SEQUENCE [LARGE SCALE GENOMIC DNA]</scope>
    <source>
        <strain evidence="7 8">03SUJ4</strain>
    </source>
</reference>
<keyword evidence="3" id="KW-0902">Two-component regulatory system</keyword>
<dbReference type="SMART" id="SM00387">
    <property type="entry name" value="HATPase_c"/>
    <property type="match status" value="1"/>
</dbReference>
<dbReference type="PANTHER" id="PTHR24421">
    <property type="entry name" value="NITRATE/NITRITE SENSOR PROTEIN NARX-RELATED"/>
    <property type="match status" value="1"/>
</dbReference>
<dbReference type="Gene3D" id="3.30.565.10">
    <property type="entry name" value="Histidine kinase-like ATPase, C-terminal domain"/>
    <property type="match status" value="1"/>
</dbReference>
<evidence type="ECO:0000259" key="6">
    <source>
        <dbReference type="SMART" id="SM00387"/>
    </source>
</evidence>
<accession>A0ABW9KJP2</accession>
<keyword evidence="4" id="KW-1133">Transmembrane helix</keyword>
<keyword evidence="4" id="KW-0812">Transmembrane</keyword>
<dbReference type="Pfam" id="PF07495">
    <property type="entry name" value="Y_Y_Y"/>
    <property type="match status" value="1"/>
</dbReference>
<dbReference type="Pfam" id="PF02518">
    <property type="entry name" value="HATPase_c"/>
    <property type="match status" value="1"/>
</dbReference>
<dbReference type="GO" id="GO:0005524">
    <property type="term" value="F:ATP binding"/>
    <property type="evidence" value="ECO:0007669"/>
    <property type="project" value="UniProtKB-KW"/>
</dbReference>